<proteinExistence type="predicted"/>
<organism evidence="2 3">
    <name type="scientific">Glomus cerebriforme</name>
    <dbReference type="NCBI Taxonomy" id="658196"/>
    <lineage>
        <taxon>Eukaryota</taxon>
        <taxon>Fungi</taxon>
        <taxon>Fungi incertae sedis</taxon>
        <taxon>Mucoromycota</taxon>
        <taxon>Glomeromycotina</taxon>
        <taxon>Glomeromycetes</taxon>
        <taxon>Glomerales</taxon>
        <taxon>Glomeraceae</taxon>
        <taxon>Glomus</taxon>
    </lineage>
</organism>
<dbReference type="SUPFAM" id="SSF52058">
    <property type="entry name" value="L domain-like"/>
    <property type="match status" value="1"/>
</dbReference>
<name>A0A397SBB4_9GLOM</name>
<protein>
    <submittedName>
        <fullName evidence="2">Uncharacterized protein</fullName>
    </submittedName>
</protein>
<comment type="caution">
    <text evidence="2">The sequence shown here is derived from an EMBL/GenBank/DDBJ whole genome shotgun (WGS) entry which is preliminary data.</text>
</comment>
<evidence type="ECO:0000313" key="2">
    <source>
        <dbReference type="EMBL" id="RIA83268.1"/>
    </source>
</evidence>
<dbReference type="EMBL" id="QKYT01000586">
    <property type="protein sequence ID" value="RIA83268.1"/>
    <property type="molecule type" value="Genomic_DNA"/>
</dbReference>
<dbReference type="AlphaFoldDB" id="A0A397SBB4"/>
<dbReference type="OrthoDB" id="2448761at2759"/>
<sequence>MVNAQEWLDQNYPNKSKITQLILGTLVLRQQGLLKSNESLEGSLKVEGFNNLKTFSSFPSNLTKLEFSNCSNLTEIYCTDGKLTELNVTDCLKLTILQCGINNLTALDVRGLNNVQEINCVNNQLTSLDFLNQLSNPQKLTMLFLENNKFPAQNLEIFRQFTNLTHLTLYKNHFYGSLEPLKELTKLEVLTIDSTDIDSGLEYLPSNLKKIEAPWFFSPDSYGGKEKNLEELAEIQIEISSSPKKSKKTRQKEKLNNAQEQITRLQNELEIEKNKNNKLQKELEELKNKYVKQNQITKKYLQNQKVEVGELEKQLENLEFKDLKNHLENKIEVVPKK</sequence>
<keyword evidence="3" id="KW-1185">Reference proteome</keyword>
<dbReference type="InterPro" id="IPR032675">
    <property type="entry name" value="LRR_dom_sf"/>
</dbReference>
<dbReference type="Proteomes" id="UP000265703">
    <property type="component" value="Unassembled WGS sequence"/>
</dbReference>
<reference evidence="2 3" key="1">
    <citation type="submission" date="2018-06" db="EMBL/GenBank/DDBJ databases">
        <title>Comparative genomics reveals the genomic features of Rhizophagus irregularis, R. cerebriforme, R. diaphanum and Gigaspora rosea, and their symbiotic lifestyle signature.</title>
        <authorList>
            <person name="Morin E."/>
            <person name="San Clemente H."/>
            <person name="Chen E.C.H."/>
            <person name="De La Providencia I."/>
            <person name="Hainaut M."/>
            <person name="Kuo A."/>
            <person name="Kohler A."/>
            <person name="Murat C."/>
            <person name="Tang N."/>
            <person name="Roy S."/>
            <person name="Loubradou J."/>
            <person name="Henrissat B."/>
            <person name="Grigoriev I.V."/>
            <person name="Corradi N."/>
            <person name="Roux C."/>
            <person name="Martin F.M."/>
        </authorList>
    </citation>
    <scope>NUCLEOTIDE SEQUENCE [LARGE SCALE GENOMIC DNA]</scope>
    <source>
        <strain evidence="2 3">DAOM 227022</strain>
    </source>
</reference>
<evidence type="ECO:0000313" key="3">
    <source>
        <dbReference type="Proteomes" id="UP000265703"/>
    </source>
</evidence>
<keyword evidence="1" id="KW-0175">Coiled coil</keyword>
<dbReference type="STRING" id="658196.A0A397SBB4"/>
<evidence type="ECO:0000256" key="1">
    <source>
        <dbReference type="SAM" id="Coils"/>
    </source>
</evidence>
<gene>
    <name evidence="2" type="ORF">C1645_743204</name>
</gene>
<accession>A0A397SBB4</accession>
<dbReference type="Gene3D" id="3.80.10.10">
    <property type="entry name" value="Ribonuclease Inhibitor"/>
    <property type="match status" value="1"/>
</dbReference>
<feature type="coiled-coil region" evidence="1">
    <location>
        <begin position="248"/>
        <end position="321"/>
    </location>
</feature>